<evidence type="ECO:0000313" key="1">
    <source>
        <dbReference type="EMBL" id="TYH57524.1"/>
    </source>
</evidence>
<keyword evidence="2" id="KW-1185">Reference proteome</keyword>
<protein>
    <submittedName>
        <fullName evidence="1">Uncharacterized protein</fullName>
    </submittedName>
</protein>
<gene>
    <name evidence="1" type="ORF">ES332_D08G095800v1</name>
</gene>
<dbReference type="AlphaFoldDB" id="A0A5D2JSJ0"/>
<organism evidence="1 2">
    <name type="scientific">Gossypium tomentosum</name>
    <name type="common">Hawaiian cotton</name>
    <name type="synonym">Gossypium sandvicense</name>
    <dbReference type="NCBI Taxonomy" id="34277"/>
    <lineage>
        <taxon>Eukaryota</taxon>
        <taxon>Viridiplantae</taxon>
        <taxon>Streptophyta</taxon>
        <taxon>Embryophyta</taxon>
        <taxon>Tracheophyta</taxon>
        <taxon>Spermatophyta</taxon>
        <taxon>Magnoliopsida</taxon>
        <taxon>eudicotyledons</taxon>
        <taxon>Gunneridae</taxon>
        <taxon>Pentapetalae</taxon>
        <taxon>rosids</taxon>
        <taxon>malvids</taxon>
        <taxon>Malvales</taxon>
        <taxon>Malvaceae</taxon>
        <taxon>Malvoideae</taxon>
        <taxon>Gossypium</taxon>
    </lineage>
</organism>
<dbReference type="Proteomes" id="UP000322667">
    <property type="component" value="Chromosome D08"/>
</dbReference>
<reference evidence="1 2" key="1">
    <citation type="submission" date="2019-07" db="EMBL/GenBank/DDBJ databases">
        <title>WGS assembly of Gossypium tomentosum.</title>
        <authorList>
            <person name="Chen Z.J."/>
            <person name="Sreedasyam A."/>
            <person name="Ando A."/>
            <person name="Song Q."/>
            <person name="De L."/>
            <person name="Hulse-Kemp A."/>
            <person name="Ding M."/>
            <person name="Ye W."/>
            <person name="Kirkbride R."/>
            <person name="Jenkins J."/>
            <person name="Plott C."/>
            <person name="Lovell J."/>
            <person name="Lin Y.-M."/>
            <person name="Vaughn R."/>
            <person name="Liu B."/>
            <person name="Li W."/>
            <person name="Simpson S."/>
            <person name="Scheffler B."/>
            <person name="Saski C."/>
            <person name="Grover C."/>
            <person name="Hu G."/>
            <person name="Conover J."/>
            <person name="Carlson J."/>
            <person name="Shu S."/>
            <person name="Boston L."/>
            <person name="Williams M."/>
            <person name="Peterson D."/>
            <person name="Mcgee K."/>
            <person name="Jones D."/>
            <person name="Wendel J."/>
            <person name="Stelly D."/>
            <person name="Grimwood J."/>
            <person name="Schmutz J."/>
        </authorList>
    </citation>
    <scope>NUCLEOTIDE SEQUENCE [LARGE SCALE GENOMIC DNA]</scope>
    <source>
        <strain evidence="1">7179.01</strain>
    </source>
</reference>
<sequence>MQALRPQRQKAASKLIFTNGDFDDCQLFDSIDLTCKGTCKLLISRI</sequence>
<proteinExistence type="predicted"/>
<accession>A0A5D2JSJ0</accession>
<dbReference type="EMBL" id="CM017630">
    <property type="protein sequence ID" value="TYH57524.1"/>
    <property type="molecule type" value="Genomic_DNA"/>
</dbReference>
<name>A0A5D2JSJ0_GOSTO</name>
<evidence type="ECO:0000313" key="2">
    <source>
        <dbReference type="Proteomes" id="UP000322667"/>
    </source>
</evidence>